<dbReference type="GO" id="GO:0046306">
    <property type="term" value="P:alkanesulfonate catabolic process"/>
    <property type="evidence" value="ECO:0007669"/>
    <property type="project" value="TreeGrafter"/>
</dbReference>
<dbReference type="Proteomes" id="UP000188836">
    <property type="component" value="Unassembled WGS sequence"/>
</dbReference>
<evidence type="ECO:0000259" key="5">
    <source>
        <dbReference type="Pfam" id="PF00296"/>
    </source>
</evidence>
<keyword evidence="2" id="KW-0288">FMN</keyword>
<dbReference type="Gene3D" id="3.20.20.30">
    <property type="entry name" value="Luciferase-like domain"/>
    <property type="match status" value="1"/>
</dbReference>
<proteinExistence type="predicted"/>
<keyword evidence="4" id="KW-0503">Monooxygenase</keyword>
<gene>
    <name evidence="6" type="ORF">B0T46_14900</name>
</gene>
<keyword evidence="3" id="KW-0560">Oxidoreductase</keyword>
<feature type="domain" description="Luciferase-like" evidence="5">
    <location>
        <begin position="14"/>
        <end position="219"/>
    </location>
</feature>
<evidence type="ECO:0000313" key="7">
    <source>
        <dbReference type="Proteomes" id="UP000188836"/>
    </source>
</evidence>
<keyword evidence="7" id="KW-1185">Reference proteome</keyword>
<dbReference type="STRING" id="1538463.B0T36_21710"/>
<accession>A0A1V2TEW5</accession>
<dbReference type="RefSeq" id="WP_077117739.1">
    <property type="nucleotide sequence ID" value="NZ_LOKT01000016.1"/>
</dbReference>
<name>A0A1V2TEW5_9NOCA</name>
<evidence type="ECO:0000256" key="4">
    <source>
        <dbReference type="ARBA" id="ARBA00023033"/>
    </source>
</evidence>
<keyword evidence="1" id="KW-0285">Flavoprotein</keyword>
<dbReference type="AlphaFoldDB" id="A0A1V2TEW5"/>
<dbReference type="EMBL" id="MUMY01000012">
    <property type="protein sequence ID" value="ONM48023.1"/>
    <property type="molecule type" value="Genomic_DNA"/>
</dbReference>
<evidence type="ECO:0000256" key="1">
    <source>
        <dbReference type="ARBA" id="ARBA00022630"/>
    </source>
</evidence>
<dbReference type="SUPFAM" id="SSF51679">
    <property type="entry name" value="Bacterial luciferase-like"/>
    <property type="match status" value="1"/>
</dbReference>
<dbReference type="GO" id="GO:0008726">
    <property type="term" value="F:alkanesulfonate monooxygenase activity"/>
    <property type="evidence" value="ECO:0007669"/>
    <property type="project" value="TreeGrafter"/>
</dbReference>
<comment type="caution">
    <text evidence="6">The sequence shown here is derived from an EMBL/GenBank/DDBJ whole genome shotgun (WGS) entry which is preliminary data.</text>
</comment>
<dbReference type="InterPro" id="IPR050172">
    <property type="entry name" value="SsuD_RutA_monooxygenase"/>
</dbReference>
<evidence type="ECO:0000313" key="6">
    <source>
        <dbReference type="EMBL" id="ONM48023.1"/>
    </source>
</evidence>
<dbReference type="InterPro" id="IPR011251">
    <property type="entry name" value="Luciferase-like_dom"/>
</dbReference>
<evidence type="ECO:0000256" key="2">
    <source>
        <dbReference type="ARBA" id="ARBA00022643"/>
    </source>
</evidence>
<sequence>MVDLDIGVLLPTMSTRDGSLGDVGAAARHAEDLGFESVWVADQLIAGTGVPVLESLTSLAAAAAVTDRIQLGLGVLVLPLRPVAWIAKQVASLQHISGDRLLLGVGVGGARHDRSWAAAGVPARERGRKTDEALRLLPDLISGRPTHLGNGAPAHSPVQLSPPATVPPIIVGGMSDAAVRRAAAHDGWFVLGASDDIPAHQARLGVLAAANGRTTPPITANAMVGLHGDPSLPDHTAILQSLSDPDGMFGIPVEHAESSLVRGEPGFVAEHLNIFATHGADRVVVTFVAGDWFRQAELLAQACQRL</sequence>
<dbReference type="PANTHER" id="PTHR42847">
    <property type="entry name" value="ALKANESULFONATE MONOOXYGENASE"/>
    <property type="match status" value="1"/>
</dbReference>
<dbReference type="PANTHER" id="PTHR42847:SF4">
    <property type="entry name" value="ALKANESULFONATE MONOOXYGENASE-RELATED"/>
    <property type="match status" value="1"/>
</dbReference>
<dbReference type="OrthoDB" id="4566556at2"/>
<organism evidence="6 7">
    <name type="scientific">Nocardia donostiensis</name>
    <dbReference type="NCBI Taxonomy" id="1538463"/>
    <lineage>
        <taxon>Bacteria</taxon>
        <taxon>Bacillati</taxon>
        <taxon>Actinomycetota</taxon>
        <taxon>Actinomycetes</taxon>
        <taxon>Mycobacteriales</taxon>
        <taxon>Nocardiaceae</taxon>
        <taxon>Nocardia</taxon>
    </lineage>
</organism>
<protein>
    <recommendedName>
        <fullName evidence="5">Luciferase-like domain-containing protein</fullName>
    </recommendedName>
</protein>
<reference evidence="6 7" key="1">
    <citation type="journal article" date="2016" name="Antonie Van Leeuwenhoek">
        <title>Nocardia donostiensis sp. nov., isolated from human respiratory specimens.</title>
        <authorList>
            <person name="Ercibengoa M."/>
            <person name="Bell M."/>
            <person name="Marimon J.M."/>
            <person name="Humrighouse B."/>
            <person name="Klenk H.P."/>
            <person name="Potter G."/>
            <person name="Perez-Trallero E."/>
        </authorList>
    </citation>
    <scope>NUCLEOTIDE SEQUENCE [LARGE SCALE GENOMIC DNA]</scope>
    <source>
        <strain evidence="6 7">X1655</strain>
    </source>
</reference>
<dbReference type="Pfam" id="PF00296">
    <property type="entry name" value="Bac_luciferase"/>
    <property type="match status" value="1"/>
</dbReference>
<dbReference type="InterPro" id="IPR036661">
    <property type="entry name" value="Luciferase-like_sf"/>
</dbReference>
<evidence type="ECO:0000256" key="3">
    <source>
        <dbReference type="ARBA" id="ARBA00023002"/>
    </source>
</evidence>